<dbReference type="EMBL" id="JANHOG010000802">
    <property type="protein sequence ID" value="KAJ3551424.1"/>
    <property type="molecule type" value="Genomic_DNA"/>
</dbReference>
<dbReference type="Proteomes" id="UP001148662">
    <property type="component" value="Unassembled WGS sequence"/>
</dbReference>
<proteinExistence type="predicted"/>
<organism evidence="1 2">
    <name type="scientific">Phlebia brevispora</name>
    <dbReference type="NCBI Taxonomy" id="194682"/>
    <lineage>
        <taxon>Eukaryota</taxon>
        <taxon>Fungi</taxon>
        <taxon>Dikarya</taxon>
        <taxon>Basidiomycota</taxon>
        <taxon>Agaricomycotina</taxon>
        <taxon>Agaricomycetes</taxon>
        <taxon>Polyporales</taxon>
        <taxon>Meruliaceae</taxon>
        <taxon>Phlebia</taxon>
    </lineage>
</organism>
<gene>
    <name evidence="1" type="ORF">NM688_g4712</name>
</gene>
<evidence type="ECO:0000313" key="2">
    <source>
        <dbReference type="Proteomes" id="UP001148662"/>
    </source>
</evidence>
<keyword evidence="2" id="KW-1185">Reference proteome</keyword>
<sequence length="275" mass="31216">MATWLNCQEAVCRFEGYLQWLEVRKGADGSAEDEGESDSEEDSVAETKVAEDDEESVPSLERYKIAKKPPYLCVPIEKVITWYGALDFIECLQDFLRGEREDACASTAIQIHGATNISIFKQFKVTLLVMSQVSKKATVDTIHAIASQPTKKEPFEAESPRSFSTVLTHTSRQTLNQRNEEHSLHDLAVAEVHAIFQLAGEHSRQYSKPLAYIQWFTSFQACDNTVEMYTVSHSIHNHRCRASVISITDIEQTCHLIPVWRVHADYTVTRYNALE</sequence>
<name>A0ACC1T1V7_9APHY</name>
<accession>A0ACC1T1V7</accession>
<protein>
    <submittedName>
        <fullName evidence="1">Uncharacterized protein</fullName>
    </submittedName>
</protein>
<evidence type="ECO:0000313" key="1">
    <source>
        <dbReference type="EMBL" id="KAJ3551424.1"/>
    </source>
</evidence>
<comment type="caution">
    <text evidence="1">The sequence shown here is derived from an EMBL/GenBank/DDBJ whole genome shotgun (WGS) entry which is preliminary data.</text>
</comment>
<reference evidence="1" key="1">
    <citation type="submission" date="2022-07" db="EMBL/GenBank/DDBJ databases">
        <title>Genome Sequence of Phlebia brevispora.</title>
        <authorList>
            <person name="Buettner E."/>
        </authorList>
    </citation>
    <scope>NUCLEOTIDE SEQUENCE</scope>
    <source>
        <strain evidence="1">MPL23</strain>
    </source>
</reference>